<name>A0ABR3VH16_HUMIN</name>
<dbReference type="InterPro" id="IPR021858">
    <property type="entry name" value="Fun_TF"/>
</dbReference>
<dbReference type="Proteomes" id="UP001583172">
    <property type="component" value="Unassembled WGS sequence"/>
</dbReference>
<evidence type="ECO:0000313" key="3">
    <source>
        <dbReference type="EMBL" id="KAL1840812.1"/>
    </source>
</evidence>
<proteinExistence type="predicted"/>
<feature type="compositionally biased region" description="Basic residues" evidence="2">
    <location>
        <begin position="1"/>
        <end position="11"/>
    </location>
</feature>
<evidence type="ECO:0000256" key="2">
    <source>
        <dbReference type="SAM" id="MobiDB-lite"/>
    </source>
</evidence>
<sequence length="573" mass="63587">MSRTRKKREHRHVAQDGSPKVTSSKVTKQPQPQLQVQQHLEGCPEFGMTSDEDRSERNEPEVAIVHEIRPEVYDLFEAVAYYNYRIYPELAETELAPNRFVAPVTVVEAVSSPVLHMLVSAVISHRIIQSTEHPATDRAVKPLWRRLYHHRDVAIRGVSRILATEEGRKGFEAVSAVYTMLYTMVQQSYTPCWHIHANGFRSLLQFHGSLPDLVRKFPFIELSLIALCIINILANTTSPRDKQILLASPDETLRLINKYYTETYFPTVPCPPALLAELVRINHLRSLPPGPETATAAALCLARIEAFDPLTWCMERAAKGKQPADQNKEQPQENGTDSYIQDQQASPIQNQHRPDPTPELSPGSPELNHPPSPNPNEPWMWLNAALRPSSSPPCTTHTHASKHNPNPNHSNYNQDWLNLTTAYHAATSLYAILSLQSSGALPPTHHDPQHLSLSHLRAHHTCRLRTSLAACLASPRARRRVVWPLVVAGVEAGAAGGVDDEDTDCGGGGEVGSVSADAREGVRRWVAETLTALGREQGAAVPEVARGVLEGFWKRGGERGWEGCFEVACCLVL</sequence>
<keyword evidence="1" id="KW-0539">Nucleus</keyword>
<accession>A0ABR3VH16</accession>
<organism evidence="3 4">
    <name type="scientific">Humicola insolens</name>
    <name type="common">Soft-rot fungus</name>
    <dbReference type="NCBI Taxonomy" id="85995"/>
    <lineage>
        <taxon>Eukaryota</taxon>
        <taxon>Fungi</taxon>
        <taxon>Dikarya</taxon>
        <taxon>Ascomycota</taxon>
        <taxon>Pezizomycotina</taxon>
        <taxon>Sordariomycetes</taxon>
        <taxon>Sordariomycetidae</taxon>
        <taxon>Sordariales</taxon>
        <taxon>Chaetomiaceae</taxon>
        <taxon>Mycothermus</taxon>
    </lineage>
</organism>
<evidence type="ECO:0000313" key="4">
    <source>
        <dbReference type="Proteomes" id="UP001583172"/>
    </source>
</evidence>
<keyword evidence="4" id="KW-1185">Reference proteome</keyword>
<feature type="compositionally biased region" description="Polar residues" evidence="2">
    <location>
        <begin position="388"/>
        <end position="409"/>
    </location>
</feature>
<dbReference type="EMBL" id="JAZGSY010000098">
    <property type="protein sequence ID" value="KAL1840812.1"/>
    <property type="molecule type" value="Genomic_DNA"/>
</dbReference>
<feature type="compositionally biased region" description="Polar residues" evidence="2">
    <location>
        <begin position="332"/>
        <end position="351"/>
    </location>
</feature>
<feature type="compositionally biased region" description="Low complexity" evidence="2">
    <location>
        <begin position="29"/>
        <end position="38"/>
    </location>
</feature>
<dbReference type="Pfam" id="PF11951">
    <property type="entry name" value="Fungal_trans_2"/>
    <property type="match status" value="2"/>
</dbReference>
<comment type="caution">
    <text evidence="3">The sequence shown here is derived from an EMBL/GenBank/DDBJ whole genome shotgun (WGS) entry which is preliminary data.</text>
</comment>
<gene>
    <name evidence="3" type="ORF">VTJ49DRAFT_7711</name>
</gene>
<reference evidence="3 4" key="1">
    <citation type="journal article" date="2024" name="Commun. Biol.">
        <title>Comparative genomic analysis of thermophilic fungi reveals convergent evolutionary adaptations and gene losses.</title>
        <authorList>
            <person name="Steindorff A.S."/>
            <person name="Aguilar-Pontes M.V."/>
            <person name="Robinson A.J."/>
            <person name="Andreopoulos B."/>
            <person name="LaButti K."/>
            <person name="Kuo A."/>
            <person name="Mondo S."/>
            <person name="Riley R."/>
            <person name="Otillar R."/>
            <person name="Haridas S."/>
            <person name="Lipzen A."/>
            <person name="Grimwood J."/>
            <person name="Schmutz J."/>
            <person name="Clum A."/>
            <person name="Reid I.D."/>
            <person name="Moisan M.C."/>
            <person name="Butler G."/>
            <person name="Nguyen T.T.M."/>
            <person name="Dewar K."/>
            <person name="Conant G."/>
            <person name="Drula E."/>
            <person name="Henrissat B."/>
            <person name="Hansel C."/>
            <person name="Singer S."/>
            <person name="Hutchinson M.I."/>
            <person name="de Vries R.P."/>
            <person name="Natvig D.O."/>
            <person name="Powell A.J."/>
            <person name="Tsang A."/>
            <person name="Grigoriev I.V."/>
        </authorList>
    </citation>
    <scope>NUCLEOTIDE SEQUENCE [LARGE SCALE GENOMIC DNA]</scope>
    <source>
        <strain evidence="3 4">CBS 620.91</strain>
    </source>
</reference>
<feature type="region of interest" description="Disordered" evidence="2">
    <location>
        <begin position="318"/>
        <end position="409"/>
    </location>
</feature>
<feature type="region of interest" description="Disordered" evidence="2">
    <location>
        <begin position="1"/>
        <end position="59"/>
    </location>
</feature>
<protein>
    <recommendedName>
        <fullName evidence="5">Transcription factor domain-containing protein</fullName>
    </recommendedName>
</protein>
<evidence type="ECO:0000256" key="1">
    <source>
        <dbReference type="ARBA" id="ARBA00023242"/>
    </source>
</evidence>
<evidence type="ECO:0008006" key="5">
    <source>
        <dbReference type="Google" id="ProtNLM"/>
    </source>
</evidence>